<proteinExistence type="evidence at transcript level"/>
<dbReference type="InterPro" id="IPR013761">
    <property type="entry name" value="SAM/pointed_sf"/>
</dbReference>
<keyword evidence="3" id="KW-0418">Kinase</keyword>
<reference evidence="3" key="1">
    <citation type="submission" date="2019-09" db="EMBL/GenBank/DDBJ databases">
        <title>Cloning and Functional Characterization of c-Jun Kinase of Neoseiulus barkeri.</title>
        <authorList>
            <person name="Tian C."/>
        </authorList>
    </citation>
    <scope>NUCLEOTIDE SEQUENCE</scope>
</reference>
<feature type="region of interest" description="Disordered" evidence="1">
    <location>
        <begin position="1"/>
        <end position="24"/>
    </location>
</feature>
<organism evidence="3">
    <name type="scientific">Neoseiulus barkeri</name>
    <dbReference type="NCBI Taxonomy" id="573039"/>
    <lineage>
        <taxon>Eukaryota</taxon>
        <taxon>Metazoa</taxon>
        <taxon>Ecdysozoa</taxon>
        <taxon>Arthropoda</taxon>
        <taxon>Chelicerata</taxon>
        <taxon>Arachnida</taxon>
        <taxon>Acari</taxon>
        <taxon>Parasitiformes</taxon>
        <taxon>Mesostigmata</taxon>
        <taxon>Gamasina</taxon>
        <taxon>Phytoseioidea</taxon>
        <taxon>Phytoseiidae</taxon>
        <taxon>Amblyseiinae</taxon>
        <taxon>Neoseiulus</taxon>
    </lineage>
</organism>
<dbReference type="InterPro" id="IPR001660">
    <property type="entry name" value="SAM"/>
</dbReference>
<sequence>MFESSSTTPTEGSPEERDPLGPGPRELRWSLMRVHCWDCYDEPGAWSACEDFDLDSNDEHDELTNSLTNFVTPLEISSALISPPVGGGPQNGIEEFKGFYLLKKDSQRRQTIVKVLQDDKDQLLKIWMDKIQANMGSSVLLLNEEHLAQLLAGMISFLPEQNKIQLSKVLAQLKESLDYDGNALNQLQTALFVFQHSVGEILKRQNIKPHWMFALDNLLKQCCQAAISILSPELAANIIGHNIEEEEDRASSVTSGVSTTASIRSAQKQAGSTLPNGDVLGRVFDQLGTLPVHKEDTANSLVKALMEQEMRCCGLVLSLIKNGQMGTDGSSSSSKVLAKDDGDPEMVRWLENIGLDEESVMKFIQERFSMEDVLQLVERDDLKRLGLKLGYEVRVWTAIQKQRNQRNSGSAT</sequence>
<keyword evidence="3" id="KW-0808">Transferase</keyword>
<feature type="compositionally biased region" description="Low complexity" evidence="1">
    <location>
        <begin position="1"/>
        <end position="12"/>
    </location>
</feature>
<dbReference type="InterPro" id="IPR046873">
    <property type="entry name" value="HisK-N-like"/>
</dbReference>
<evidence type="ECO:0000259" key="2">
    <source>
        <dbReference type="PROSITE" id="PS50105"/>
    </source>
</evidence>
<dbReference type="SUPFAM" id="SSF47769">
    <property type="entry name" value="SAM/Pointed domain"/>
    <property type="match status" value="1"/>
</dbReference>
<evidence type="ECO:0000313" key="3">
    <source>
        <dbReference type="EMBL" id="QJI10538.1"/>
    </source>
</evidence>
<dbReference type="Pfam" id="PF20302">
    <property type="entry name" value="HisK-N-like"/>
    <property type="match status" value="1"/>
</dbReference>
<dbReference type="PROSITE" id="PS50105">
    <property type="entry name" value="SAM_DOMAIN"/>
    <property type="match status" value="1"/>
</dbReference>
<protein>
    <submittedName>
        <fullName evidence="3">Mitogen-activated protein kinase kinase kinase 5</fullName>
    </submittedName>
</protein>
<feature type="domain" description="SAM" evidence="2">
    <location>
        <begin position="345"/>
        <end position="387"/>
    </location>
</feature>
<accession>A0A6M3YIK2</accession>
<dbReference type="EMBL" id="MN399163">
    <property type="protein sequence ID" value="QJI10538.1"/>
    <property type="molecule type" value="mRNA"/>
</dbReference>
<dbReference type="AlphaFoldDB" id="A0A6M3YIK2"/>
<dbReference type="GO" id="GO:0016301">
    <property type="term" value="F:kinase activity"/>
    <property type="evidence" value="ECO:0007669"/>
    <property type="project" value="UniProtKB-KW"/>
</dbReference>
<name>A0A6M3YIK2_9ACAR</name>
<evidence type="ECO:0000256" key="1">
    <source>
        <dbReference type="SAM" id="MobiDB-lite"/>
    </source>
</evidence>
<dbReference type="Gene3D" id="1.10.150.50">
    <property type="entry name" value="Transcription Factor, Ets-1"/>
    <property type="match status" value="1"/>
</dbReference>